<dbReference type="InterPro" id="IPR041881">
    <property type="entry name" value="PqqD_sf"/>
</dbReference>
<dbReference type="AlphaFoldDB" id="A0A2V2MYP7"/>
<proteinExistence type="predicted"/>
<name>A0A2V2MYP7_9EURY</name>
<evidence type="ECO:0000313" key="1">
    <source>
        <dbReference type="EMBL" id="PWR73264.1"/>
    </source>
</evidence>
<sequence length="131" mass="14792">MTNQISIPTPESHISLREEYDDWALLFNPDTGKAVGLTPTGVTIWKYLNEGKDLNGIIALIQDEYESLPADLTEDIKNFCDQVVWLGYAQAGSYKIITENHVMKTPKSIDIDITSRCNLKCKNCFHLTNRA</sequence>
<keyword evidence="2" id="KW-1185">Reference proteome</keyword>
<gene>
    <name evidence="1" type="ORF">DK846_05185</name>
</gene>
<dbReference type="EMBL" id="QGMY01000003">
    <property type="protein sequence ID" value="PWR73264.1"/>
    <property type="molecule type" value="Genomic_DNA"/>
</dbReference>
<reference evidence="1 2" key="1">
    <citation type="submission" date="2018-05" db="EMBL/GenBank/DDBJ databases">
        <title>Draft genome of Methanospirillum lacunae Ki8-1.</title>
        <authorList>
            <person name="Dueholm M.S."/>
            <person name="Nielsen P.H."/>
            <person name="Bakmann L.F."/>
            <person name="Otzen D.E."/>
        </authorList>
    </citation>
    <scope>NUCLEOTIDE SEQUENCE [LARGE SCALE GENOMIC DNA]</scope>
    <source>
        <strain evidence="1 2">Ki8-1</strain>
    </source>
</reference>
<protein>
    <submittedName>
        <fullName evidence="1">Uncharacterized protein</fullName>
    </submittedName>
</protein>
<comment type="caution">
    <text evidence="1">The sequence shown here is derived from an EMBL/GenBank/DDBJ whole genome shotgun (WGS) entry which is preliminary data.</text>
</comment>
<evidence type="ECO:0000313" key="2">
    <source>
        <dbReference type="Proteomes" id="UP000245657"/>
    </source>
</evidence>
<dbReference type="Gene3D" id="1.10.10.1150">
    <property type="entry name" value="Coenzyme PQQ synthesis protein D (PqqD)"/>
    <property type="match status" value="1"/>
</dbReference>
<organism evidence="1 2">
    <name type="scientific">Methanospirillum lacunae</name>
    <dbReference type="NCBI Taxonomy" id="668570"/>
    <lineage>
        <taxon>Archaea</taxon>
        <taxon>Methanobacteriati</taxon>
        <taxon>Methanobacteriota</taxon>
        <taxon>Stenosarchaea group</taxon>
        <taxon>Methanomicrobia</taxon>
        <taxon>Methanomicrobiales</taxon>
        <taxon>Methanospirillaceae</taxon>
        <taxon>Methanospirillum</taxon>
    </lineage>
</organism>
<dbReference type="Proteomes" id="UP000245657">
    <property type="component" value="Unassembled WGS sequence"/>
</dbReference>
<dbReference type="InterPro" id="IPR008792">
    <property type="entry name" value="PQQD"/>
</dbReference>
<accession>A0A2V2MYP7</accession>
<dbReference type="Pfam" id="PF05402">
    <property type="entry name" value="PqqD"/>
    <property type="match status" value="1"/>
</dbReference>